<name>A0A3G9JHR9_9BACL</name>
<dbReference type="OrthoDB" id="2030399at2"/>
<evidence type="ECO:0000313" key="1">
    <source>
        <dbReference type="EMBL" id="BBH23598.1"/>
    </source>
</evidence>
<dbReference type="RefSeq" id="WP_125663237.1">
    <property type="nucleotide sequence ID" value="NZ_AP019308.1"/>
</dbReference>
<protein>
    <submittedName>
        <fullName evidence="1">Uncharacterized protein</fullName>
    </submittedName>
</protein>
<proteinExistence type="predicted"/>
<evidence type="ECO:0000313" key="2">
    <source>
        <dbReference type="Proteomes" id="UP000275368"/>
    </source>
</evidence>
<accession>A0A3G9JHR9</accession>
<dbReference type="AlphaFoldDB" id="A0A3G9JHR9"/>
<organism evidence="1 2">
    <name type="scientific">Paenibacillus baekrokdamisoli</name>
    <dbReference type="NCBI Taxonomy" id="1712516"/>
    <lineage>
        <taxon>Bacteria</taxon>
        <taxon>Bacillati</taxon>
        <taxon>Bacillota</taxon>
        <taxon>Bacilli</taxon>
        <taxon>Bacillales</taxon>
        <taxon>Paenibacillaceae</taxon>
        <taxon>Paenibacillus</taxon>
    </lineage>
</organism>
<dbReference type="KEGG" id="pbk:Back11_49430"/>
<dbReference type="EMBL" id="AP019308">
    <property type="protein sequence ID" value="BBH23598.1"/>
    <property type="molecule type" value="Genomic_DNA"/>
</dbReference>
<dbReference type="Gene3D" id="1.10.10.2910">
    <property type="match status" value="1"/>
</dbReference>
<sequence>MRITSENLDQTIRTNEQIANQIVDHIHFIEKRLIKWQSLPIEEQAFEILKEHNLIEVPIPDENWGGAIRKFTNNKMIPIINTYQPRLYQYFIYWHEIYHLTEREEMQTMHKDGYEITTEFDLNERKADYFASQMIFGRTDLYDFFHSLNTNDFIERIAHCMKSFKAPYKAILIELYQIANKNNHIQLQNEIKKHFDLRLKPTEWEIIFQENGLDDSLIKPSFVTNMNAIIKTIQEEITKHPDVQFYKENLNLIKEWELKYKNVHREAKGAGDGQLS</sequence>
<keyword evidence="2" id="KW-1185">Reference proteome</keyword>
<dbReference type="Proteomes" id="UP000275368">
    <property type="component" value="Chromosome"/>
</dbReference>
<reference evidence="1 2" key="1">
    <citation type="submission" date="2018-11" db="EMBL/GenBank/DDBJ databases">
        <title>Complete genome sequence of Paenibacillus baekrokdamisoli strain KCTC 33723.</title>
        <authorList>
            <person name="Kang S.W."/>
            <person name="Lee K.C."/>
            <person name="Kim K.K."/>
            <person name="Kim J.S."/>
            <person name="Kim D.S."/>
            <person name="Ko S.H."/>
            <person name="Yang S.H."/>
            <person name="Lee J.S."/>
        </authorList>
    </citation>
    <scope>NUCLEOTIDE SEQUENCE [LARGE SCALE GENOMIC DNA]</scope>
    <source>
        <strain evidence="1 2">KCTC 33723</strain>
    </source>
</reference>
<gene>
    <name evidence="1" type="ORF">Back11_49430</name>
</gene>